<dbReference type="GO" id="GO:0003700">
    <property type="term" value="F:DNA-binding transcription factor activity"/>
    <property type="evidence" value="ECO:0007669"/>
    <property type="project" value="InterPro"/>
</dbReference>
<keyword evidence="1" id="KW-0805">Transcription regulation</keyword>
<dbReference type="InterPro" id="IPR008920">
    <property type="entry name" value="TF_FadR/GntR_C"/>
</dbReference>
<dbReference type="PRINTS" id="PR00035">
    <property type="entry name" value="HTHGNTR"/>
</dbReference>
<dbReference type="PROSITE" id="PS50949">
    <property type="entry name" value="HTH_GNTR"/>
    <property type="match status" value="1"/>
</dbReference>
<comment type="caution">
    <text evidence="5">The sequence shown here is derived from an EMBL/GenBank/DDBJ whole genome shotgun (WGS) entry which is preliminary data.</text>
</comment>
<proteinExistence type="predicted"/>
<dbReference type="SMART" id="SM00895">
    <property type="entry name" value="FCD"/>
    <property type="match status" value="1"/>
</dbReference>
<evidence type="ECO:0000256" key="1">
    <source>
        <dbReference type="ARBA" id="ARBA00023015"/>
    </source>
</evidence>
<gene>
    <name evidence="5" type="ORF">AUR04nite_05380</name>
</gene>
<name>A0A4Y4DJ63_GLUUR</name>
<dbReference type="Proteomes" id="UP000316612">
    <property type="component" value="Unassembled WGS sequence"/>
</dbReference>
<evidence type="ECO:0000313" key="5">
    <source>
        <dbReference type="EMBL" id="GED05006.1"/>
    </source>
</evidence>
<sequence length="222" mass="24509">MPSVVEDWGFMAGSLSEQLTTQLRERINRGELAPGSLIIEPALAQEFNVSKTPVRESLRQLTSEGLLQILPKKGYLVRAVSMSDVYEVVEMRILLEPHVSGQVARIHSAELINELHALLDKQESLAKSDPIASMHAARQFHSALSNASRNSRIVATLDTCLAQTARAHYVLPSMQPYMSQSGELSEHRGILDAIEASDPQTAESRMREHLNSIRTAMLGSNI</sequence>
<dbReference type="PANTHER" id="PTHR43537">
    <property type="entry name" value="TRANSCRIPTIONAL REGULATOR, GNTR FAMILY"/>
    <property type="match status" value="1"/>
</dbReference>
<evidence type="ECO:0000259" key="4">
    <source>
        <dbReference type="PROSITE" id="PS50949"/>
    </source>
</evidence>
<organism evidence="5 6">
    <name type="scientific">Glutamicibacter uratoxydans</name>
    <name type="common">Arthrobacter uratoxydans</name>
    <dbReference type="NCBI Taxonomy" id="43667"/>
    <lineage>
        <taxon>Bacteria</taxon>
        <taxon>Bacillati</taxon>
        <taxon>Actinomycetota</taxon>
        <taxon>Actinomycetes</taxon>
        <taxon>Micrococcales</taxon>
        <taxon>Micrococcaceae</taxon>
        <taxon>Glutamicibacter</taxon>
    </lineage>
</organism>
<feature type="domain" description="HTH gntR-type" evidence="4">
    <location>
        <begin position="13"/>
        <end position="80"/>
    </location>
</feature>
<dbReference type="Pfam" id="PF00392">
    <property type="entry name" value="GntR"/>
    <property type="match status" value="1"/>
</dbReference>
<dbReference type="GO" id="GO:0003677">
    <property type="term" value="F:DNA binding"/>
    <property type="evidence" value="ECO:0007669"/>
    <property type="project" value="UniProtKB-KW"/>
</dbReference>
<keyword evidence="6" id="KW-1185">Reference proteome</keyword>
<evidence type="ECO:0000313" key="6">
    <source>
        <dbReference type="Proteomes" id="UP000316612"/>
    </source>
</evidence>
<dbReference type="Gene3D" id="1.20.120.530">
    <property type="entry name" value="GntR ligand-binding domain-like"/>
    <property type="match status" value="1"/>
</dbReference>
<evidence type="ECO:0000256" key="3">
    <source>
        <dbReference type="ARBA" id="ARBA00023163"/>
    </source>
</evidence>
<dbReference type="AlphaFoldDB" id="A0A4Y4DJ63"/>
<accession>A0A4Y4DJ63</accession>
<dbReference type="RefSeq" id="WP_246055297.1">
    <property type="nucleotide sequence ID" value="NZ_BAAAJL010000003.1"/>
</dbReference>
<dbReference type="Pfam" id="PF07729">
    <property type="entry name" value="FCD"/>
    <property type="match status" value="1"/>
</dbReference>
<dbReference type="Gene3D" id="1.10.10.10">
    <property type="entry name" value="Winged helix-like DNA-binding domain superfamily/Winged helix DNA-binding domain"/>
    <property type="match status" value="1"/>
</dbReference>
<dbReference type="SUPFAM" id="SSF48008">
    <property type="entry name" value="GntR ligand-binding domain-like"/>
    <property type="match status" value="1"/>
</dbReference>
<keyword evidence="2" id="KW-0238">DNA-binding</keyword>
<dbReference type="SUPFAM" id="SSF46785">
    <property type="entry name" value="Winged helix' DNA-binding domain"/>
    <property type="match status" value="1"/>
</dbReference>
<evidence type="ECO:0000256" key="2">
    <source>
        <dbReference type="ARBA" id="ARBA00023125"/>
    </source>
</evidence>
<reference evidence="5 6" key="1">
    <citation type="submission" date="2019-06" db="EMBL/GenBank/DDBJ databases">
        <title>Whole genome shotgun sequence of Glutamicibacter uratoxydans NBRC 15515.</title>
        <authorList>
            <person name="Hosoyama A."/>
            <person name="Uohara A."/>
            <person name="Ohji S."/>
            <person name="Ichikawa N."/>
        </authorList>
    </citation>
    <scope>NUCLEOTIDE SEQUENCE [LARGE SCALE GENOMIC DNA]</scope>
    <source>
        <strain evidence="5 6">NBRC 15515</strain>
    </source>
</reference>
<dbReference type="SMART" id="SM00345">
    <property type="entry name" value="HTH_GNTR"/>
    <property type="match status" value="1"/>
</dbReference>
<dbReference type="InterPro" id="IPR036388">
    <property type="entry name" value="WH-like_DNA-bd_sf"/>
</dbReference>
<dbReference type="InterPro" id="IPR036390">
    <property type="entry name" value="WH_DNA-bd_sf"/>
</dbReference>
<dbReference type="InterPro" id="IPR011711">
    <property type="entry name" value="GntR_C"/>
</dbReference>
<dbReference type="InterPro" id="IPR000524">
    <property type="entry name" value="Tscrpt_reg_HTH_GntR"/>
</dbReference>
<keyword evidence="3" id="KW-0804">Transcription</keyword>
<protein>
    <submittedName>
        <fullName evidence="5">GntR family transcriptional regulator</fullName>
    </submittedName>
</protein>
<dbReference type="EMBL" id="BJNY01000002">
    <property type="protein sequence ID" value="GED05006.1"/>
    <property type="molecule type" value="Genomic_DNA"/>
</dbReference>
<dbReference type="CDD" id="cd07377">
    <property type="entry name" value="WHTH_GntR"/>
    <property type="match status" value="1"/>
</dbReference>
<dbReference type="PANTHER" id="PTHR43537:SF24">
    <property type="entry name" value="GLUCONATE OPERON TRANSCRIPTIONAL REPRESSOR"/>
    <property type="match status" value="1"/>
</dbReference>